<organism evidence="3 4">
    <name type="scientific">Pseudozyma hubeiensis (strain SY62)</name>
    <name type="common">Yeast</name>
    <dbReference type="NCBI Taxonomy" id="1305764"/>
    <lineage>
        <taxon>Eukaryota</taxon>
        <taxon>Fungi</taxon>
        <taxon>Dikarya</taxon>
        <taxon>Basidiomycota</taxon>
        <taxon>Ustilaginomycotina</taxon>
        <taxon>Ustilaginomycetes</taxon>
        <taxon>Ustilaginales</taxon>
        <taxon>Ustilaginaceae</taxon>
        <taxon>Pseudozyma</taxon>
    </lineage>
</organism>
<accession>R9P3M9</accession>
<dbReference type="RefSeq" id="XP_012186297.1">
    <property type="nucleotide sequence ID" value="XM_012330907.1"/>
</dbReference>
<evidence type="ECO:0000256" key="2">
    <source>
        <dbReference type="SAM" id="Phobius"/>
    </source>
</evidence>
<reference evidence="4" key="1">
    <citation type="journal article" date="2013" name="Genome Announc.">
        <title>Draft genome sequence of the basidiomycetous yeast-like fungus Pseudozyma hubeiensis SY62, which produces an abundant amount of the biosurfactant mannosylerythritol lipids.</title>
        <authorList>
            <person name="Konishi M."/>
            <person name="Hatada Y."/>
            <person name="Horiuchi J."/>
        </authorList>
    </citation>
    <scope>NUCLEOTIDE SEQUENCE [LARGE SCALE GENOMIC DNA]</scope>
    <source>
        <strain evidence="4">SY62</strain>
    </source>
</reference>
<dbReference type="OrthoDB" id="433124at2759"/>
<proteinExistence type="predicted"/>
<feature type="region of interest" description="Disordered" evidence="1">
    <location>
        <begin position="98"/>
        <end position="121"/>
    </location>
</feature>
<dbReference type="Proteomes" id="UP000014071">
    <property type="component" value="Unassembled WGS sequence"/>
</dbReference>
<keyword evidence="2" id="KW-0812">Transmembrane</keyword>
<protein>
    <submittedName>
        <fullName evidence="3">Uncharacterized protein</fullName>
    </submittedName>
</protein>
<evidence type="ECO:0000313" key="4">
    <source>
        <dbReference type="Proteomes" id="UP000014071"/>
    </source>
</evidence>
<keyword evidence="2" id="KW-1133">Transmembrane helix</keyword>
<gene>
    <name evidence="3" type="ORF">PHSY_000265</name>
</gene>
<dbReference type="STRING" id="1305764.R9P3M9"/>
<keyword evidence="2" id="KW-0472">Membrane</keyword>
<evidence type="ECO:0000313" key="3">
    <source>
        <dbReference type="EMBL" id="GAC92710.1"/>
    </source>
</evidence>
<feature type="transmembrane region" description="Helical" evidence="2">
    <location>
        <begin position="20"/>
        <end position="42"/>
    </location>
</feature>
<dbReference type="GeneID" id="24105576"/>
<dbReference type="eggNOG" id="ENOG502S97I">
    <property type="taxonomic scope" value="Eukaryota"/>
</dbReference>
<evidence type="ECO:0000256" key="1">
    <source>
        <dbReference type="SAM" id="MobiDB-lite"/>
    </source>
</evidence>
<name>R9P3M9_PSEHS</name>
<sequence length="206" mass="23321">MSSKQLTVKARSRTERALDVLYLVYFGIHLAASIAVDAQLTYPPYSQRVFPESLRKVLRDYMTQSSDPFLAAAERASKDHVWFRVLLGRITPGMFADEPPESPLARQPHPQRFNASAASYSDRTEASSRRLKLVACYSKCQSSPAVFQLLHLQERLTCISFPSIVNRCRNYVPFCIIPTLLTFDMMLRIVRLLPPPPATVKSGKED</sequence>
<keyword evidence="4" id="KW-1185">Reference proteome</keyword>
<dbReference type="EMBL" id="DF238767">
    <property type="protein sequence ID" value="GAC92710.1"/>
    <property type="molecule type" value="Genomic_DNA"/>
</dbReference>
<dbReference type="AlphaFoldDB" id="R9P3M9"/>
<dbReference type="HOGENOM" id="CLU_086812_3_0_1"/>